<reference evidence="9" key="1">
    <citation type="journal article" date="2017" name="Genome Biol.">
        <title>Comparative genomics reveals high biological diversity and specific adaptations in the industrially and medically important fungal genus Aspergillus.</title>
        <authorList>
            <person name="de Vries R.P."/>
            <person name="Riley R."/>
            <person name="Wiebenga A."/>
            <person name="Aguilar-Osorio G."/>
            <person name="Amillis S."/>
            <person name="Uchima C.A."/>
            <person name="Anderluh G."/>
            <person name="Asadollahi M."/>
            <person name="Askin M."/>
            <person name="Barry K."/>
            <person name="Battaglia E."/>
            <person name="Bayram O."/>
            <person name="Benocci T."/>
            <person name="Braus-Stromeyer S.A."/>
            <person name="Caldana C."/>
            <person name="Canovas D."/>
            <person name="Cerqueira G.C."/>
            <person name="Chen F."/>
            <person name="Chen W."/>
            <person name="Choi C."/>
            <person name="Clum A."/>
            <person name="Dos Santos R.A."/>
            <person name="Damasio A.R."/>
            <person name="Diallinas G."/>
            <person name="Emri T."/>
            <person name="Fekete E."/>
            <person name="Flipphi M."/>
            <person name="Freyberg S."/>
            <person name="Gallo A."/>
            <person name="Gournas C."/>
            <person name="Habgood R."/>
            <person name="Hainaut M."/>
            <person name="Harispe M.L."/>
            <person name="Henrissat B."/>
            <person name="Hilden K.S."/>
            <person name="Hope R."/>
            <person name="Hossain A."/>
            <person name="Karabika E."/>
            <person name="Karaffa L."/>
            <person name="Karanyi Z."/>
            <person name="Krasevec N."/>
            <person name="Kuo A."/>
            <person name="Kusch H."/>
            <person name="LaButti K."/>
            <person name="Lagendijk E.L."/>
            <person name="Lapidus A."/>
            <person name="Levasseur A."/>
            <person name="Lindquist E."/>
            <person name="Lipzen A."/>
            <person name="Logrieco A.F."/>
            <person name="MacCabe A."/>
            <person name="Maekelae M.R."/>
            <person name="Malavazi I."/>
            <person name="Melin P."/>
            <person name="Meyer V."/>
            <person name="Mielnichuk N."/>
            <person name="Miskei M."/>
            <person name="Molnar A.P."/>
            <person name="Mule G."/>
            <person name="Ngan C.Y."/>
            <person name="Orejas M."/>
            <person name="Orosz E."/>
            <person name="Ouedraogo J.P."/>
            <person name="Overkamp K.M."/>
            <person name="Park H.-S."/>
            <person name="Perrone G."/>
            <person name="Piumi F."/>
            <person name="Punt P.J."/>
            <person name="Ram A.F."/>
            <person name="Ramon A."/>
            <person name="Rauscher S."/>
            <person name="Record E."/>
            <person name="Riano-Pachon D.M."/>
            <person name="Robert V."/>
            <person name="Roehrig J."/>
            <person name="Ruller R."/>
            <person name="Salamov A."/>
            <person name="Salih N.S."/>
            <person name="Samson R.A."/>
            <person name="Sandor E."/>
            <person name="Sanguinetti M."/>
            <person name="Schuetze T."/>
            <person name="Sepcic K."/>
            <person name="Shelest E."/>
            <person name="Sherlock G."/>
            <person name="Sophianopoulou V."/>
            <person name="Squina F.M."/>
            <person name="Sun H."/>
            <person name="Susca A."/>
            <person name="Todd R.B."/>
            <person name="Tsang A."/>
            <person name="Unkles S.E."/>
            <person name="van de Wiele N."/>
            <person name="van Rossen-Uffink D."/>
            <person name="Oliveira J.V."/>
            <person name="Vesth T.C."/>
            <person name="Visser J."/>
            <person name="Yu J.-H."/>
            <person name="Zhou M."/>
            <person name="Andersen M.R."/>
            <person name="Archer D.B."/>
            <person name="Baker S.E."/>
            <person name="Benoit I."/>
            <person name="Brakhage A.A."/>
            <person name="Braus G.H."/>
            <person name="Fischer R."/>
            <person name="Frisvad J.C."/>
            <person name="Goldman G.H."/>
            <person name="Houbraken J."/>
            <person name="Oakley B."/>
            <person name="Pocsi I."/>
            <person name="Scazzocchio C."/>
            <person name="Seiboth B."/>
            <person name="vanKuyk P.A."/>
            <person name="Wortman J."/>
            <person name="Dyer P.S."/>
            <person name="Grigoriev I.V."/>
        </authorList>
    </citation>
    <scope>NUCLEOTIDE SEQUENCE [LARGE SCALE GENOMIC DNA]</scope>
    <source>
        <strain evidence="9">CBS 593.65</strain>
    </source>
</reference>
<dbReference type="STRING" id="1036612.A0A1L9T469"/>
<evidence type="ECO:0000313" key="8">
    <source>
        <dbReference type="EMBL" id="OJJ54208.1"/>
    </source>
</evidence>
<evidence type="ECO:0000256" key="2">
    <source>
        <dbReference type="ARBA" id="ARBA00023015"/>
    </source>
</evidence>
<keyword evidence="5" id="KW-0539">Nucleus</keyword>
<dbReference type="SMART" id="SM00906">
    <property type="entry name" value="Fungal_trans"/>
    <property type="match status" value="1"/>
</dbReference>
<dbReference type="Proteomes" id="UP000184356">
    <property type="component" value="Unassembled WGS sequence"/>
</dbReference>
<proteinExistence type="predicted"/>
<dbReference type="GO" id="GO:0006351">
    <property type="term" value="P:DNA-templated transcription"/>
    <property type="evidence" value="ECO:0007669"/>
    <property type="project" value="InterPro"/>
</dbReference>
<evidence type="ECO:0000256" key="6">
    <source>
        <dbReference type="SAM" id="MobiDB-lite"/>
    </source>
</evidence>
<evidence type="ECO:0000256" key="4">
    <source>
        <dbReference type="ARBA" id="ARBA00023163"/>
    </source>
</evidence>
<dbReference type="VEuPathDB" id="FungiDB:ASPSYDRAFT_35723"/>
<dbReference type="Gene3D" id="4.10.240.10">
    <property type="entry name" value="Zn(2)-C6 fungal-type DNA-binding domain"/>
    <property type="match status" value="1"/>
</dbReference>
<protein>
    <recommendedName>
        <fullName evidence="7">Zn(2)-C6 fungal-type domain-containing protein</fullName>
    </recommendedName>
</protein>
<dbReference type="InterPro" id="IPR007219">
    <property type="entry name" value="XnlR_reg_dom"/>
</dbReference>
<dbReference type="GO" id="GO:0005634">
    <property type="term" value="C:nucleus"/>
    <property type="evidence" value="ECO:0007669"/>
    <property type="project" value="TreeGrafter"/>
</dbReference>
<gene>
    <name evidence="8" type="ORF">ASPSYDRAFT_35723</name>
</gene>
<keyword evidence="2" id="KW-0805">Transcription regulation</keyword>
<dbReference type="GO" id="GO:0000978">
    <property type="term" value="F:RNA polymerase II cis-regulatory region sequence-specific DNA binding"/>
    <property type="evidence" value="ECO:0007669"/>
    <property type="project" value="TreeGrafter"/>
</dbReference>
<dbReference type="SMART" id="SM00066">
    <property type="entry name" value="GAL4"/>
    <property type="match status" value="1"/>
</dbReference>
<evidence type="ECO:0000313" key="9">
    <source>
        <dbReference type="Proteomes" id="UP000184356"/>
    </source>
</evidence>
<dbReference type="PANTHER" id="PTHR47424">
    <property type="entry name" value="REGULATORY PROTEIN GAL4"/>
    <property type="match status" value="1"/>
</dbReference>
<dbReference type="Pfam" id="PF00172">
    <property type="entry name" value="Zn_clus"/>
    <property type="match status" value="1"/>
</dbReference>
<name>A0A1L9T469_9EURO</name>
<dbReference type="GO" id="GO:0000435">
    <property type="term" value="P:positive regulation of transcription from RNA polymerase II promoter by galactose"/>
    <property type="evidence" value="ECO:0007669"/>
    <property type="project" value="TreeGrafter"/>
</dbReference>
<organism evidence="8 9">
    <name type="scientific">Aspergillus sydowii CBS 593.65</name>
    <dbReference type="NCBI Taxonomy" id="1036612"/>
    <lineage>
        <taxon>Eukaryota</taxon>
        <taxon>Fungi</taxon>
        <taxon>Dikarya</taxon>
        <taxon>Ascomycota</taxon>
        <taxon>Pezizomycotina</taxon>
        <taxon>Eurotiomycetes</taxon>
        <taxon>Eurotiomycetidae</taxon>
        <taxon>Eurotiales</taxon>
        <taxon>Aspergillaceae</taxon>
        <taxon>Aspergillus</taxon>
        <taxon>Aspergillus subgen. Nidulantes</taxon>
    </lineage>
</organism>
<feature type="domain" description="Zn(2)-C6 fungal-type" evidence="7">
    <location>
        <begin position="29"/>
        <end position="62"/>
    </location>
</feature>
<dbReference type="OrthoDB" id="3364175at2759"/>
<dbReference type="Pfam" id="PF04082">
    <property type="entry name" value="Fungal_trans"/>
    <property type="match status" value="1"/>
</dbReference>
<keyword evidence="1" id="KW-0479">Metal-binding</keyword>
<feature type="region of interest" description="Disordered" evidence="6">
    <location>
        <begin position="192"/>
        <end position="215"/>
    </location>
</feature>
<dbReference type="PANTHER" id="PTHR47424:SF3">
    <property type="entry name" value="REGULATORY PROTEIN GAL4"/>
    <property type="match status" value="1"/>
</dbReference>
<accession>A0A1L9T469</accession>
<keyword evidence="3" id="KW-0238">DNA-binding</keyword>
<dbReference type="InterPro" id="IPR051127">
    <property type="entry name" value="Fungal_SecMet_Regulators"/>
</dbReference>
<dbReference type="SUPFAM" id="SSF57701">
    <property type="entry name" value="Zn2/Cys6 DNA-binding domain"/>
    <property type="match status" value="1"/>
</dbReference>
<feature type="compositionally biased region" description="Polar residues" evidence="6">
    <location>
        <begin position="192"/>
        <end position="201"/>
    </location>
</feature>
<evidence type="ECO:0000256" key="5">
    <source>
        <dbReference type="ARBA" id="ARBA00023242"/>
    </source>
</evidence>
<evidence type="ECO:0000256" key="3">
    <source>
        <dbReference type="ARBA" id="ARBA00023125"/>
    </source>
</evidence>
<keyword evidence="9" id="KW-1185">Reference proteome</keyword>
<dbReference type="GeneID" id="63761434"/>
<dbReference type="CDD" id="cd12148">
    <property type="entry name" value="fungal_TF_MHR"/>
    <property type="match status" value="1"/>
</dbReference>
<evidence type="ECO:0000259" key="7">
    <source>
        <dbReference type="PROSITE" id="PS50048"/>
    </source>
</evidence>
<feature type="compositionally biased region" description="Low complexity" evidence="6">
    <location>
        <begin position="202"/>
        <end position="215"/>
    </location>
</feature>
<dbReference type="InterPro" id="IPR036864">
    <property type="entry name" value="Zn2-C6_fun-type_DNA-bd_sf"/>
</dbReference>
<dbReference type="EMBL" id="KV878595">
    <property type="protein sequence ID" value="OJJ54208.1"/>
    <property type="molecule type" value="Genomic_DNA"/>
</dbReference>
<dbReference type="InterPro" id="IPR001138">
    <property type="entry name" value="Zn2Cys6_DnaBD"/>
</dbReference>
<feature type="region of interest" description="Disordered" evidence="6">
    <location>
        <begin position="1"/>
        <end position="23"/>
    </location>
</feature>
<sequence>MPNSPSRGIDHVQPPSEQRSPKRRRVALACGSCRERKVRCDGAKPRCGACHKRGNTAEQCEYLVIADTAKYQTERAYIQSLRDHIANLKDSIVQPSGSSVPTQKHHNDPDETVTPILAPEQQAGPIREQNTTINQHQETREHHKSPAANSLPASISAMGATLTELNDSSMGDEYFGQSSIISLVQNCTQTSPAQQSLHSQRPTQPATPSASSTTSCNVSCSGTGMSSLLSDDFSLPPRRTTDWLLDIYFTNSHIFYPWLHKETFLASYNLMWSDKDNHSPLNDLPDVGVGGRNCPTPVFYCALNAVLAIACEFSNMPSREKRTSSLMFYERMKSLVNIDILDSGSLAHVQALLLVATYLQCTPYPRRCWNIVGMAYRMSVGLGLHLGRHSTKLSGIEKEMRWRAWCACVHMDIIVSMTMGRPAMTPTPSKVPLPSPIDDKYLSMEGQGEIQSPGAVSPNQFLHENMKLIGILGHILSAVYHSTEPGSEVETQSSSEVDFQALMDIDRALCQFESELHPALHWDPQRVSNGDINPSSKRQGNVLHARFLHLKLLLNRPAFTDYCSTTRANNTHDSVRSWTAICRANCAVMCVQAACDLVTSLAEATSQDATGAWWYGVFYLISAGLILVSADVSGASFDGFDESDRDAAWDKCLHTLYRMVDVHPSARDYAIALSGLKRRHSVPYPEGRACSDSPLVTATHEARQRHDGLDNMALGEEVRPQCNQSPSLENNMETFYDVLSPFPLNWESGLEGIMLPAHLLQDMDEGLLLPNLF</sequence>
<dbReference type="GO" id="GO:0008270">
    <property type="term" value="F:zinc ion binding"/>
    <property type="evidence" value="ECO:0007669"/>
    <property type="project" value="InterPro"/>
</dbReference>
<dbReference type="RefSeq" id="XP_040698014.1">
    <property type="nucleotide sequence ID" value="XM_040845361.1"/>
</dbReference>
<dbReference type="CDD" id="cd00067">
    <property type="entry name" value="GAL4"/>
    <property type="match status" value="1"/>
</dbReference>
<evidence type="ECO:0000256" key="1">
    <source>
        <dbReference type="ARBA" id="ARBA00022723"/>
    </source>
</evidence>
<keyword evidence="4" id="KW-0804">Transcription</keyword>
<dbReference type="GO" id="GO:0000981">
    <property type="term" value="F:DNA-binding transcription factor activity, RNA polymerase II-specific"/>
    <property type="evidence" value="ECO:0007669"/>
    <property type="project" value="InterPro"/>
</dbReference>
<dbReference type="PROSITE" id="PS50048">
    <property type="entry name" value="ZN2_CY6_FUNGAL_2"/>
    <property type="match status" value="1"/>
</dbReference>
<dbReference type="AlphaFoldDB" id="A0A1L9T469"/>